<protein>
    <recommendedName>
        <fullName evidence="2">NKG2-D type II integral membrane protein</fullName>
    </recommendedName>
    <alternativeName>
        <fullName evidence="18">Killer cell lectin-like receptor subfamily K member 1</fullName>
    </alternativeName>
    <alternativeName>
        <fullName evidence="16">NK cell receptor D</fullName>
    </alternativeName>
    <alternativeName>
        <fullName evidence="17">NKG2-D-activating NK receptor</fullName>
    </alternativeName>
</protein>
<dbReference type="GO" id="GO:0002223">
    <property type="term" value="P:stimulatory C-type lectin receptor signaling pathway"/>
    <property type="evidence" value="ECO:0007669"/>
    <property type="project" value="Ensembl"/>
</dbReference>
<dbReference type="InterPro" id="IPR001304">
    <property type="entry name" value="C-type_lectin-like"/>
</dbReference>
<accession>A0A8C6N4T9</accession>
<dbReference type="InterPro" id="IPR016187">
    <property type="entry name" value="CTDL_fold"/>
</dbReference>
<evidence type="ECO:0000256" key="15">
    <source>
        <dbReference type="ARBA" id="ARBA00023180"/>
    </source>
</evidence>
<evidence type="ECO:0000256" key="9">
    <source>
        <dbReference type="ARBA" id="ARBA00022968"/>
    </source>
</evidence>
<feature type="transmembrane region" description="Helical" evidence="19">
    <location>
        <begin position="66"/>
        <end position="89"/>
    </location>
</feature>
<dbReference type="GeneTree" id="ENSGT00940000154558"/>
<evidence type="ECO:0000313" key="22">
    <source>
        <dbReference type="Proteomes" id="UP000694415"/>
    </source>
</evidence>
<dbReference type="PANTHER" id="PTHR47494:SF1">
    <property type="entry name" value="NKG2-D TYPE II INTEGRAL MEMBRANE PROTEIN"/>
    <property type="match status" value="1"/>
</dbReference>
<dbReference type="GO" id="GO:0042288">
    <property type="term" value="F:MHC class I protein binding"/>
    <property type="evidence" value="ECO:0007669"/>
    <property type="project" value="Ensembl"/>
</dbReference>
<dbReference type="Proteomes" id="UP000694415">
    <property type="component" value="Unplaced"/>
</dbReference>
<keyword evidence="8" id="KW-0391">Immunity</keyword>
<dbReference type="PROSITE" id="PS50041">
    <property type="entry name" value="C_TYPE_LECTIN_2"/>
    <property type="match status" value="1"/>
</dbReference>
<dbReference type="GO" id="GO:0032729">
    <property type="term" value="P:positive regulation of type II interferon production"/>
    <property type="evidence" value="ECO:0007669"/>
    <property type="project" value="Ensembl"/>
</dbReference>
<feature type="domain" description="C-type lectin" evidence="20">
    <location>
        <begin position="122"/>
        <end position="228"/>
    </location>
</feature>
<dbReference type="GO" id="GO:0042267">
    <property type="term" value="P:natural killer cell mediated cytotoxicity"/>
    <property type="evidence" value="ECO:0007669"/>
    <property type="project" value="Ensembl"/>
</dbReference>
<comment type="subcellular location">
    <subcellularLocation>
        <location evidence="1">Cell membrane</location>
        <topology evidence="1">Single-pass type II membrane protein</topology>
    </subcellularLocation>
</comment>
<keyword evidence="3" id="KW-1003">Cell membrane</keyword>
<dbReference type="GO" id="GO:0030246">
    <property type="term" value="F:carbohydrate binding"/>
    <property type="evidence" value="ECO:0007669"/>
    <property type="project" value="UniProtKB-KW"/>
</dbReference>
<evidence type="ECO:0000256" key="7">
    <source>
        <dbReference type="ARBA" id="ARBA00022782"/>
    </source>
</evidence>
<dbReference type="CDD" id="cd03593">
    <property type="entry name" value="CLECT_NK_receptors_like"/>
    <property type="match status" value="1"/>
</dbReference>
<dbReference type="Pfam" id="PF00059">
    <property type="entry name" value="Lectin_C"/>
    <property type="match status" value="1"/>
</dbReference>
<keyword evidence="4" id="KW-0399">Innate immunity</keyword>
<keyword evidence="7" id="KW-0221">Differentiation</keyword>
<dbReference type="SUPFAM" id="SSF56436">
    <property type="entry name" value="C-type lectin-like"/>
    <property type="match status" value="1"/>
</dbReference>
<evidence type="ECO:0000256" key="4">
    <source>
        <dbReference type="ARBA" id="ARBA00022588"/>
    </source>
</evidence>
<evidence type="ECO:0000313" key="21">
    <source>
        <dbReference type="Ensembl" id="ENSMSIP00000036165.1"/>
    </source>
</evidence>
<keyword evidence="5 19" id="KW-0812">Transmembrane</keyword>
<name>A0A8C6N4T9_MUSSI</name>
<sequence>MALIRDRKSHHSEMSKCHNYDLKPAKWDTSQEQQKQRLALTTSQPGENGIIRGRYPIEKLKISPMFVVRVLAIALAIRFTLNTLMWLAIFKETFQPVLCNKEVPVSSREGYCGPCPNNWICHRNNCYQFFNEEKTWNQSQASCLSQNSSLLKIYSKEEQDFLKLVKSYHWMGLVQIPANGSWQWEDGSSLSYNQLTLVEIPKGSCAVYGSSFKAYTEDCANLNTYICMKRAV</sequence>
<dbReference type="Gene3D" id="3.10.100.10">
    <property type="entry name" value="Mannose-Binding Protein A, subunit A"/>
    <property type="match status" value="1"/>
</dbReference>
<dbReference type="GO" id="GO:0045429">
    <property type="term" value="P:positive regulation of nitric oxide biosynthetic process"/>
    <property type="evidence" value="ECO:0007669"/>
    <property type="project" value="Ensembl"/>
</dbReference>
<proteinExistence type="predicted"/>
<dbReference type="AlphaFoldDB" id="A0A8C6N4T9"/>
<dbReference type="GO" id="GO:0009897">
    <property type="term" value="C:external side of plasma membrane"/>
    <property type="evidence" value="ECO:0007669"/>
    <property type="project" value="Ensembl"/>
</dbReference>
<keyword evidence="10 19" id="KW-1133">Transmembrane helix</keyword>
<evidence type="ECO:0000256" key="16">
    <source>
        <dbReference type="ARBA" id="ARBA00029623"/>
    </source>
</evidence>
<dbReference type="PANTHER" id="PTHR47494">
    <property type="entry name" value="NKG2-D TYPE II INTEGRAL MEMBRANE PROTEIN"/>
    <property type="match status" value="1"/>
</dbReference>
<evidence type="ECO:0000256" key="6">
    <source>
        <dbReference type="ARBA" id="ARBA00022734"/>
    </source>
</evidence>
<organism evidence="21 22">
    <name type="scientific">Mus spicilegus</name>
    <name type="common">Mound-building mouse</name>
    <dbReference type="NCBI Taxonomy" id="10103"/>
    <lineage>
        <taxon>Eukaryota</taxon>
        <taxon>Metazoa</taxon>
        <taxon>Chordata</taxon>
        <taxon>Craniata</taxon>
        <taxon>Vertebrata</taxon>
        <taxon>Euteleostomi</taxon>
        <taxon>Mammalia</taxon>
        <taxon>Eutheria</taxon>
        <taxon>Euarchontoglires</taxon>
        <taxon>Glires</taxon>
        <taxon>Rodentia</taxon>
        <taxon>Myomorpha</taxon>
        <taxon>Muroidea</taxon>
        <taxon>Muridae</taxon>
        <taxon>Murinae</taxon>
        <taxon>Mus</taxon>
        <taxon>Mus</taxon>
    </lineage>
</organism>
<dbReference type="InterPro" id="IPR042169">
    <property type="entry name" value="NKG2D"/>
</dbReference>
<evidence type="ECO:0000256" key="2">
    <source>
        <dbReference type="ARBA" id="ARBA00022268"/>
    </source>
</evidence>
<dbReference type="GO" id="GO:0002250">
    <property type="term" value="P:adaptive immune response"/>
    <property type="evidence" value="ECO:0007669"/>
    <property type="project" value="UniProtKB-KW"/>
</dbReference>
<dbReference type="GO" id="GO:2000502">
    <property type="term" value="P:negative regulation of natural killer cell chemotaxis"/>
    <property type="evidence" value="ECO:0007669"/>
    <property type="project" value="Ensembl"/>
</dbReference>
<dbReference type="GO" id="GO:0071222">
    <property type="term" value="P:cellular response to lipopolysaccharide"/>
    <property type="evidence" value="ECO:0007669"/>
    <property type="project" value="Ensembl"/>
</dbReference>
<dbReference type="GO" id="GO:0050830">
    <property type="term" value="P:defense response to Gram-positive bacterium"/>
    <property type="evidence" value="ECO:0007669"/>
    <property type="project" value="Ensembl"/>
</dbReference>
<reference evidence="21" key="1">
    <citation type="submission" date="2025-08" db="UniProtKB">
        <authorList>
            <consortium name="Ensembl"/>
        </authorList>
    </citation>
    <scope>IDENTIFICATION</scope>
</reference>
<evidence type="ECO:0000256" key="10">
    <source>
        <dbReference type="ARBA" id="ARBA00022989"/>
    </source>
</evidence>
<keyword evidence="22" id="KW-1185">Reference proteome</keyword>
<dbReference type="GO" id="GO:0030101">
    <property type="term" value="P:natural killer cell activation"/>
    <property type="evidence" value="ECO:0007669"/>
    <property type="project" value="Ensembl"/>
</dbReference>
<evidence type="ECO:0000256" key="8">
    <source>
        <dbReference type="ARBA" id="ARBA00022859"/>
    </source>
</evidence>
<dbReference type="GO" id="GO:0042802">
    <property type="term" value="F:identical protein binding"/>
    <property type="evidence" value="ECO:0007669"/>
    <property type="project" value="Ensembl"/>
</dbReference>
<evidence type="ECO:0000259" key="20">
    <source>
        <dbReference type="PROSITE" id="PS50041"/>
    </source>
</evidence>
<dbReference type="InterPro" id="IPR033992">
    <property type="entry name" value="NKR-like_CTLD"/>
</dbReference>
<evidence type="ECO:0000256" key="5">
    <source>
        <dbReference type="ARBA" id="ARBA00022692"/>
    </source>
</evidence>
<keyword evidence="13" id="KW-1015">Disulfide bond</keyword>
<keyword evidence="6" id="KW-0430">Lectin</keyword>
<evidence type="ECO:0000256" key="19">
    <source>
        <dbReference type="SAM" id="Phobius"/>
    </source>
</evidence>
<evidence type="ECO:0000256" key="12">
    <source>
        <dbReference type="ARBA" id="ARBA00023136"/>
    </source>
</evidence>
<dbReference type="InterPro" id="IPR016186">
    <property type="entry name" value="C-type_lectin-like/link_sf"/>
</dbReference>
<dbReference type="SMR" id="A0A8C6N4T9"/>
<evidence type="ECO:0000256" key="11">
    <source>
        <dbReference type="ARBA" id="ARBA00023130"/>
    </source>
</evidence>
<keyword evidence="11" id="KW-1064">Adaptive immunity</keyword>
<evidence type="ECO:0000256" key="18">
    <source>
        <dbReference type="ARBA" id="ARBA00032264"/>
    </source>
</evidence>
<dbReference type="Ensembl" id="ENSMSIT00000045535.1">
    <property type="protein sequence ID" value="ENSMSIP00000036165.1"/>
    <property type="gene ID" value="ENSMSIG00000030088.1"/>
</dbReference>
<dbReference type="GO" id="GO:0045954">
    <property type="term" value="P:positive regulation of natural killer cell mediated cytotoxicity"/>
    <property type="evidence" value="ECO:0007669"/>
    <property type="project" value="Ensembl"/>
</dbReference>
<evidence type="ECO:0000256" key="1">
    <source>
        <dbReference type="ARBA" id="ARBA00004401"/>
    </source>
</evidence>
<dbReference type="GO" id="GO:0006809">
    <property type="term" value="P:nitric oxide biosynthetic process"/>
    <property type="evidence" value="ECO:0007669"/>
    <property type="project" value="Ensembl"/>
</dbReference>
<dbReference type="FunFam" id="3.10.100.10:FF:000055">
    <property type="entry name" value="NKG2-D type II integral membrane protein"/>
    <property type="match status" value="1"/>
</dbReference>
<evidence type="ECO:0000256" key="17">
    <source>
        <dbReference type="ARBA" id="ARBA00030488"/>
    </source>
</evidence>
<keyword evidence="15" id="KW-0325">Glycoprotein</keyword>
<evidence type="ECO:0000256" key="13">
    <source>
        <dbReference type="ARBA" id="ARBA00023157"/>
    </source>
</evidence>
<dbReference type="GO" id="GO:0032394">
    <property type="term" value="F:MHC class Ib receptor activity"/>
    <property type="evidence" value="ECO:0007669"/>
    <property type="project" value="Ensembl"/>
</dbReference>
<dbReference type="SMART" id="SM00034">
    <property type="entry name" value="CLECT"/>
    <property type="match status" value="1"/>
</dbReference>
<evidence type="ECO:0000256" key="14">
    <source>
        <dbReference type="ARBA" id="ARBA00023170"/>
    </source>
</evidence>
<keyword evidence="12 19" id="KW-0472">Membrane</keyword>
<evidence type="ECO:0000256" key="3">
    <source>
        <dbReference type="ARBA" id="ARBA00022475"/>
    </source>
</evidence>
<keyword evidence="14" id="KW-0675">Receptor</keyword>
<reference evidence="21" key="2">
    <citation type="submission" date="2025-09" db="UniProtKB">
        <authorList>
            <consortium name="Ensembl"/>
        </authorList>
    </citation>
    <scope>IDENTIFICATION</scope>
</reference>
<keyword evidence="9" id="KW-0735">Signal-anchor</keyword>
<dbReference type="GO" id="GO:0030154">
    <property type="term" value="P:cell differentiation"/>
    <property type="evidence" value="ECO:0007669"/>
    <property type="project" value="UniProtKB-KW"/>
</dbReference>